<organism evidence="1 2">
    <name type="scientific">Candidatus Uhrbacteria bacterium CG10_big_fil_rev_8_21_14_0_10_48_16</name>
    <dbReference type="NCBI Taxonomy" id="1975038"/>
    <lineage>
        <taxon>Bacteria</taxon>
        <taxon>Candidatus Uhriibacteriota</taxon>
    </lineage>
</organism>
<reference evidence="2" key="1">
    <citation type="submission" date="2017-09" db="EMBL/GenBank/DDBJ databases">
        <title>Depth-based differentiation of microbial function through sediment-hosted aquifers and enrichment of novel symbionts in the deep terrestrial subsurface.</title>
        <authorList>
            <person name="Probst A.J."/>
            <person name="Ladd B."/>
            <person name="Jarett J.K."/>
            <person name="Geller-Mcgrath D.E."/>
            <person name="Sieber C.M.K."/>
            <person name="Emerson J.B."/>
            <person name="Anantharaman K."/>
            <person name="Thomas B.C."/>
            <person name="Malmstrom R."/>
            <person name="Stieglmeier M."/>
            <person name="Klingl A."/>
            <person name="Woyke T."/>
            <person name="Ryan C.M."/>
            <person name="Banfield J.F."/>
        </authorList>
    </citation>
    <scope>NUCLEOTIDE SEQUENCE [LARGE SCALE GENOMIC DNA]</scope>
</reference>
<sequence>MEDTVLILHSPGKAQRRFRTTILDGDRSLGLFLKEEGRLQGFLEINASTPVSALAHLVRRWAKAHDISRWFTTKMITMVEEEFETLTELQKHGPDISLGWFGSDTDRRPPEIYETIH</sequence>
<name>A0A2M8LGG2_9BACT</name>
<protein>
    <submittedName>
        <fullName evidence="1">Uncharacterized protein</fullName>
    </submittedName>
</protein>
<accession>A0A2M8LGG2</accession>
<proteinExistence type="predicted"/>
<gene>
    <name evidence="1" type="ORF">COV05_04125</name>
</gene>
<comment type="caution">
    <text evidence="1">The sequence shown here is derived from an EMBL/GenBank/DDBJ whole genome shotgun (WGS) entry which is preliminary data.</text>
</comment>
<evidence type="ECO:0000313" key="1">
    <source>
        <dbReference type="EMBL" id="PJE76528.1"/>
    </source>
</evidence>
<dbReference type="EMBL" id="PFEU01000018">
    <property type="protein sequence ID" value="PJE76528.1"/>
    <property type="molecule type" value="Genomic_DNA"/>
</dbReference>
<evidence type="ECO:0000313" key="2">
    <source>
        <dbReference type="Proteomes" id="UP000231436"/>
    </source>
</evidence>
<dbReference type="Proteomes" id="UP000231436">
    <property type="component" value="Unassembled WGS sequence"/>
</dbReference>
<dbReference type="AlphaFoldDB" id="A0A2M8LGG2"/>